<evidence type="ECO:0000313" key="1">
    <source>
        <dbReference type="EMBL" id="PON36413.1"/>
    </source>
</evidence>
<name>A0A2P5AIS1_PARAD</name>
<accession>A0A2P5AIS1</accession>
<keyword evidence="2" id="KW-1185">Reference proteome</keyword>
<organism evidence="1 2">
    <name type="scientific">Parasponia andersonii</name>
    <name type="common">Sponia andersonii</name>
    <dbReference type="NCBI Taxonomy" id="3476"/>
    <lineage>
        <taxon>Eukaryota</taxon>
        <taxon>Viridiplantae</taxon>
        <taxon>Streptophyta</taxon>
        <taxon>Embryophyta</taxon>
        <taxon>Tracheophyta</taxon>
        <taxon>Spermatophyta</taxon>
        <taxon>Magnoliopsida</taxon>
        <taxon>eudicotyledons</taxon>
        <taxon>Gunneridae</taxon>
        <taxon>Pentapetalae</taxon>
        <taxon>rosids</taxon>
        <taxon>fabids</taxon>
        <taxon>Rosales</taxon>
        <taxon>Cannabaceae</taxon>
        <taxon>Parasponia</taxon>
    </lineage>
</organism>
<dbReference type="EMBL" id="JXTB01000570">
    <property type="protein sequence ID" value="PON36413.1"/>
    <property type="molecule type" value="Genomic_DNA"/>
</dbReference>
<evidence type="ECO:0000313" key="2">
    <source>
        <dbReference type="Proteomes" id="UP000237105"/>
    </source>
</evidence>
<proteinExistence type="predicted"/>
<dbReference type="Proteomes" id="UP000237105">
    <property type="component" value="Unassembled WGS sequence"/>
</dbReference>
<reference evidence="2" key="1">
    <citation type="submission" date="2016-06" db="EMBL/GenBank/DDBJ databases">
        <title>Parallel loss of symbiosis genes in relatives of nitrogen-fixing non-legume Parasponia.</title>
        <authorList>
            <person name="Van Velzen R."/>
            <person name="Holmer R."/>
            <person name="Bu F."/>
            <person name="Rutten L."/>
            <person name="Van Zeijl A."/>
            <person name="Liu W."/>
            <person name="Santuari L."/>
            <person name="Cao Q."/>
            <person name="Sharma T."/>
            <person name="Shen D."/>
            <person name="Roswanjaya Y."/>
            <person name="Wardhani T."/>
            <person name="Kalhor M.S."/>
            <person name="Jansen J."/>
            <person name="Van den Hoogen J."/>
            <person name="Gungor B."/>
            <person name="Hartog M."/>
            <person name="Hontelez J."/>
            <person name="Verver J."/>
            <person name="Yang W.-C."/>
            <person name="Schijlen E."/>
            <person name="Repin R."/>
            <person name="Schilthuizen M."/>
            <person name="Schranz E."/>
            <person name="Heidstra R."/>
            <person name="Miyata K."/>
            <person name="Fedorova E."/>
            <person name="Kohlen W."/>
            <person name="Bisseling T."/>
            <person name="Smit S."/>
            <person name="Geurts R."/>
        </authorList>
    </citation>
    <scope>NUCLEOTIDE SEQUENCE [LARGE SCALE GENOMIC DNA]</scope>
    <source>
        <strain evidence="2">cv. WU1-14</strain>
    </source>
</reference>
<sequence>MDQIKGEPQGRFWRKLASKGRATSILTRIHIKPTVEKMPNDFLSTSTTLPSLVVIFLAFSSEISSLGRPSILKYSDPKCGSGEINFMK</sequence>
<dbReference type="AlphaFoldDB" id="A0A2P5AIS1"/>
<protein>
    <submittedName>
        <fullName evidence="1">Uncharacterized protein</fullName>
    </submittedName>
</protein>
<comment type="caution">
    <text evidence="1">The sequence shown here is derived from an EMBL/GenBank/DDBJ whole genome shotgun (WGS) entry which is preliminary data.</text>
</comment>
<gene>
    <name evidence="1" type="ORF">PanWU01x14_328530</name>
</gene>